<dbReference type="PANTHER" id="PTHR42751:SF1">
    <property type="entry name" value="CATION_PROTON ANTIPORTER YBAL-RELATED"/>
    <property type="match status" value="1"/>
</dbReference>
<dbReference type="InterPro" id="IPR036291">
    <property type="entry name" value="NAD(P)-bd_dom_sf"/>
</dbReference>
<evidence type="ECO:0000313" key="11">
    <source>
        <dbReference type="Proteomes" id="UP000715095"/>
    </source>
</evidence>
<evidence type="ECO:0000259" key="8">
    <source>
        <dbReference type="Pfam" id="PF00999"/>
    </source>
</evidence>
<keyword evidence="6 7" id="KW-0472">Membrane</keyword>
<keyword evidence="11" id="KW-1185">Reference proteome</keyword>
<gene>
    <name evidence="10" type="ORF">H6A60_10635</name>
</gene>
<comment type="caution">
    <text evidence="10">The sequence shown here is derived from an EMBL/GenBank/DDBJ whole genome shotgun (WGS) entry which is preliminary data.</text>
</comment>
<evidence type="ECO:0000256" key="2">
    <source>
        <dbReference type="ARBA" id="ARBA00005551"/>
    </source>
</evidence>
<evidence type="ECO:0000256" key="5">
    <source>
        <dbReference type="ARBA" id="ARBA00022989"/>
    </source>
</evidence>
<feature type="transmembrane region" description="Helical" evidence="7">
    <location>
        <begin position="283"/>
        <end position="301"/>
    </location>
</feature>
<proteinExistence type="inferred from homology"/>
<sequence length="677" mass="72596">MTESYSLITSLVTGFGLALPFGYFFERFLKTPALVGYICAGLAVGFFPGLPPINEGMLEQLAEIGVMLLMFGVGLHFSIRNLLAVRTLAIPGALLQMSIATISGALFANYVWEWNIGQSVMFGLTISCASTVVVTKALDLRKLTTAMPGQAAIGWLVVQDLVSVLFLVLLPPFAQVINGAADVSAGAVAIDVAKTLAGVALFVVLMLVAGRRIFPWILTQVAATGSRELFTLAVIGCAIVIAYGASAIFHVSFALGAFFAGMVMQESRYAHRAATNSLPLQDAFAVLFFVSVGLMLDWHIFIQRPGEVLMVVLIIMGVTTSVAFGLSVLLRWPLDTALTVAACLGQIGEFSYILAQQGISLGLADSKMMSLIVAASIVTIALNPLLFAVIPKLRHFLVVRFGWAKRAAMRAAPDENLGSTSHEFLDGQTIVVGTGFSTKELFDMLEEMERRTIVIASADAPIDELKARGFKVIAGDAADPMVLVQAHVASAAVLVIAESDPLDARRIYNTARELNNKLPVIVRQRHVEDGAVFPSEDEHLHIICEDLLTSLALASETLRRIMAEPDVREEEEPEEEMKPAERLRQLFEAEYRRSVDSVRGTSNAMPETAQEMHVPKVSPATPAASAEALGKALADASAKREAALAGAAASGASVRLSAAGKRVSDLWSRVKGLIKRS</sequence>
<dbReference type="InterPro" id="IPR003148">
    <property type="entry name" value="RCK_N"/>
</dbReference>
<dbReference type="Pfam" id="PF02254">
    <property type="entry name" value="TrkA_N"/>
    <property type="match status" value="1"/>
</dbReference>
<accession>A0ABS2DUG6</accession>
<feature type="transmembrane region" description="Helical" evidence="7">
    <location>
        <begin position="88"/>
        <end position="108"/>
    </location>
</feature>
<dbReference type="Proteomes" id="UP000715095">
    <property type="component" value="Unassembled WGS sequence"/>
</dbReference>
<feature type="transmembrane region" description="Helical" evidence="7">
    <location>
        <begin position="61"/>
        <end position="79"/>
    </location>
</feature>
<comment type="similarity">
    <text evidence="2">Belongs to the monovalent cation:proton antiporter 2 (CPA2) transporter (TC 2.A.37) family.</text>
</comment>
<organism evidence="10 11">
    <name type="scientific">Sutterella massiliensis</name>
    <dbReference type="NCBI Taxonomy" id="1816689"/>
    <lineage>
        <taxon>Bacteria</taxon>
        <taxon>Pseudomonadati</taxon>
        <taxon>Pseudomonadota</taxon>
        <taxon>Betaproteobacteria</taxon>
        <taxon>Burkholderiales</taxon>
        <taxon>Sutterellaceae</taxon>
        <taxon>Sutterella</taxon>
    </lineage>
</organism>
<evidence type="ECO:0000256" key="1">
    <source>
        <dbReference type="ARBA" id="ARBA00004141"/>
    </source>
</evidence>
<feature type="transmembrane region" description="Helical" evidence="7">
    <location>
        <begin position="152"/>
        <end position="174"/>
    </location>
</feature>
<dbReference type="InterPro" id="IPR038770">
    <property type="entry name" value="Na+/solute_symporter_sf"/>
</dbReference>
<feature type="transmembrane region" description="Helical" evidence="7">
    <location>
        <begin position="6"/>
        <end position="25"/>
    </location>
</feature>
<feature type="transmembrane region" description="Helical" evidence="7">
    <location>
        <begin position="230"/>
        <end position="263"/>
    </location>
</feature>
<evidence type="ECO:0000256" key="4">
    <source>
        <dbReference type="ARBA" id="ARBA00022692"/>
    </source>
</evidence>
<dbReference type="Gene3D" id="1.20.1530.20">
    <property type="match status" value="1"/>
</dbReference>
<dbReference type="InterPro" id="IPR006153">
    <property type="entry name" value="Cation/H_exchanger_TM"/>
</dbReference>
<evidence type="ECO:0000256" key="3">
    <source>
        <dbReference type="ARBA" id="ARBA00022448"/>
    </source>
</evidence>
<dbReference type="Pfam" id="PF00999">
    <property type="entry name" value="Na_H_Exchanger"/>
    <property type="match status" value="1"/>
</dbReference>
<dbReference type="PANTHER" id="PTHR42751">
    <property type="entry name" value="SODIUM/HYDROGEN EXCHANGER FAMILY/TRKA DOMAIN PROTEIN"/>
    <property type="match status" value="1"/>
</dbReference>
<dbReference type="Gene3D" id="3.40.50.720">
    <property type="entry name" value="NAD(P)-binding Rossmann-like Domain"/>
    <property type="match status" value="1"/>
</dbReference>
<dbReference type="RefSeq" id="WP_205104433.1">
    <property type="nucleotide sequence ID" value="NZ_JACJJC010000027.1"/>
</dbReference>
<feature type="domain" description="RCK N-terminal" evidence="9">
    <location>
        <begin position="430"/>
        <end position="532"/>
    </location>
</feature>
<evidence type="ECO:0000313" key="10">
    <source>
        <dbReference type="EMBL" id="MBM6704929.1"/>
    </source>
</evidence>
<feature type="transmembrane region" description="Helical" evidence="7">
    <location>
        <begin position="308"/>
        <end position="330"/>
    </location>
</feature>
<name>A0ABS2DUG6_9BURK</name>
<evidence type="ECO:0000256" key="7">
    <source>
        <dbReference type="SAM" id="Phobius"/>
    </source>
</evidence>
<dbReference type="EMBL" id="JACJJC010000027">
    <property type="protein sequence ID" value="MBM6704929.1"/>
    <property type="molecule type" value="Genomic_DNA"/>
</dbReference>
<feature type="transmembrane region" description="Helical" evidence="7">
    <location>
        <begin position="120"/>
        <end position="140"/>
    </location>
</feature>
<keyword evidence="4 7" id="KW-0812">Transmembrane</keyword>
<feature type="transmembrane region" description="Helical" evidence="7">
    <location>
        <begin position="368"/>
        <end position="390"/>
    </location>
</feature>
<feature type="transmembrane region" description="Helical" evidence="7">
    <location>
        <begin position="32"/>
        <end position="49"/>
    </location>
</feature>
<feature type="domain" description="Cation/H+ exchanger transmembrane" evidence="8">
    <location>
        <begin position="18"/>
        <end position="387"/>
    </location>
</feature>
<feature type="transmembrane region" description="Helical" evidence="7">
    <location>
        <begin position="186"/>
        <end position="209"/>
    </location>
</feature>
<evidence type="ECO:0000259" key="9">
    <source>
        <dbReference type="Pfam" id="PF02254"/>
    </source>
</evidence>
<evidence type="ECO:0000256" key="6">
    <source>
        <dbReference type="ARBA" id="ARBA00023136"/>
    </source>
</evidence>
<comment type="subcellular location">
    <subcellularLocation>
        <location evidence="1">Membrane</location>
        <topology evidence="1">Multi-pass membrane protein</topology>
    </subcellularLocation>
</comment>
<keyword evidence="3" id="KW-0813">Transport</keyword>
<reference evidence="10 11" key="1">
    <citation type="journal article" date="2021" name="Sci. Rep.">
        <title>The distribution of antibiotic resistance genes in chicken gut microbiota commensals.</title>
        <authorList>
            <person name="Juricova H."/>
            <person name="Matiasovicova J."/>
            <person name="Kubasova T."/>
            <person name="Cejkova D."/>
            <person name="Rychlik I."/>
        </authorList>
    </citation>
    <scope>NUCLEOTIDE SEQUENCE [LARGE SCALE GENOMIC DNA]</scope>
    <source>
        <strain evidence="10 11">An829</strain>
    </source>
</reference>
<dbReference type="SUPFAM" id="SSF51735">
    <property type="entry name" value="NAD(P)-binding Rossmann-fold domains"/>
    <property type="match status" value="1"/>
</dbReference>
<keyword evidence="5 7" id="KW-1133">Transmembrane helix</keyword>
<protein>
    <submittedName>
        <fullName evidence="10">Cation:proton antiporter</fullName>
    </submittedName>
</protein>